<dbReference type="FunFam" id="1.20.1270.420:FF:000003">
    <property type="entry name" value="IKK epsilon"/>
    <property type="match status" value="1"/>
</dbReference>
<comment type="subcellular location">
    <subcellularLocation>
        <location evidence="1">Cytoplasm</location>
    </subcellularLocation>
</comment>
<keyword evidence="2" id="KW-0963">Cytoplasm</keyword>
<dbReference type="Pfam" id="PF18394">
    <property type="entry name" value="TBK1_CCD1"/>
    <property type="match status" value="1"/>
</dbReference>
<keyword evidence="6" id="KW-0418">Kinase</keyword>
<proteinExistence type="predicted"/>
<evidence type="ECO:0000313" key="11">
    <source>
        <dbReference type="Proteomes" id="UP000295192"/>
    </source>
</evidence>
<accession>A0A484B3V4</accession>
<evidence type="ECO:0000256" key="8">
    <source>
        <dbReference type="PROSITE-ProRule" id="PRU10141"/>
    </source>
</evidence>
<dbReference type="GO" id="GO:0004674">
    <property type="term" value="F:protein serine/threonine kinase activity"/>
    <property type="evidence" value="ECO:0007669"/>
    <property type="project" value="UniProtKB-KW"/>
</dbReference>
<evidence type="ECO:0000256" key="7">
    <source>
        <dbReference type="ARBA" id="ARBA00022840"/>
    </source>
</evidence>
<dbReference type="InterPro" id="IPR000719">
    <property type="entry name" value="Prot_kinase_dom"/>
</dbReference>
<dbReference type="OrthoDB" id="10013850at2759"/>
<keyword evidence="7 8" id="KW-0067">ATP-binding</keyword>
<dbReference type="SUPFAM" id="SSF56112">
    <property type="entry name" value="Protein kinase-like (PK-like)"/>
    <property type="match status" value="1"/>
</dbReference>
<sequence>MSFLRGSLNYVWCTTSVLGKGATGSVFQGVNKTTGESVAVKTFNPYSHMRPADVQMREFEALKKVNHENIVKLLAIEEDQEGRGKVIVMELCTGGSLFNILDDPENSYGLPEQEFLLVLEHLCAGMKHLRDNKLVHRDLKPGNIMKFISEDGQTIYKLTDFGAARELEDNQPFASLYGTEEYLHPDLYERAVLRKSIQRSFTANVDLWSIGVTLYHVATGNLPFRPYGGRKNRETMHQITTKKASGVISGTQLAENGPIEWSTTLPPHAHLSQGLKTLVTPLLAGLLEENREKTWSFDRFFQEVTLILRKRVIHVFFTNRTTSVEVFLEPNEQIDNFRERIFLQTEVPVEKQILLFNNEHLEKKVSPHTIAKAFPKTTTEHPIFLYSNDDNNVQLPQQLELPKFPVFPPNVSVENDASLAKAACSVGHECKRRVDIFTTMDILIKKAVEQFIEMLITTITLLLKKTESFDNLLSTVVDYTDVVRVMASVTKGDQELKTLLCSLDGVKSEFDGAADVITQMHKHFVTDDELNDQWSSLMHGKKCPCRTRASAQAKYLVERLRDSWQHLLRDRATRTLTYNDEQFHALEKIKVDHNGKRIKQLLLENVNPAVAQMAECLADWYKLAQTVYLKTQILEKDVRDCERKLHSIRDELYHIKCEQKLDVDTKNINSNNQLTKIEERNRLRIMKQQQLEVMAVMKRNSELITLINKIGISNTNINGSMN</sequence>
<feature type="binding site" evidence="8">
    <location>
        <position position="41"/>
    </location>
    <ligand>
        <name>ATP</name>
        <dbReference type="ChEBI" id="CHEBI:30616"/>
    </ligand>
</feature>
<gene>
    <name evidence="10" type="ORF">AWZ03_011076</name>
</gene>
<dbReference type="Gene3D" id="1.10.510.10">
    <property type="entry name" value="Transferase(Phosphotransferase) domain 1"/>
    <property type="match status" value="1"/>
</dbReference>
<dbReference type="Pfam" id="PF00069">
    <property type="entry name" value="Pkinase"/>
    <property type="match status" value="1"/>
</dbReference>
<dbReference type="CDD" id="cd12219">
    <property type="entry name" value="Ubl_TBK1_like"/>
    <property type="match status" value="1"/>
</dbReference>
<evidence type="ECO:0000259" key="9">
    <source>
        <dbReference type="PROSITE" id="PS50011"/>
    </source>
</evidence>
<dbReference type="InterPro" id="IPR041087">
    <property type="entry name" value="TBK1_ULD"/>
</dbReference>
<protein>
    <recommendedName>
        <fullName evidence="9">Protein kinase domain-containing protein</fullName>
    </recommendedName>
</protein>
<organism evidence="10 11">
    <name type="scientific">Drosophila navojoa</name>
    <name type="common">Fruit fly</name>
    <dbReference type="NCBI Taxonomy" id="7232"/>
    <lineage>
        <taxon>Eukaryota</taxon>
        <taxon>Metazoa</taxon>
        <taxon>Ecdysozoa</taxon>
        <taxon>Arthropoda</taxon>
        <taxon>Hexapoda</taxon>
        <taxon>Insecta</taxon>
        <taxon>Pterygota</taxon>
        <taxon>Neoptera</taxon>
        <taxon>Endopterygota</taxon>
        <taxon>Diptera</taxon>
        <taxon>Brachycera</taxon>
        <taxon>Muscomorpha</taxon>
        <taxon>Ephydroidea</taxon>
        <taxon>Drosophilidae</taxon>
        <taxon>Drosophila</taxon>
    </lineage>
</organism>
<dbReference type="InterPro" id="IPR041309">
    <property type="entry name" value="TBK1_CC1"/>
</dbReference>
<dbReference type="AlphaFoldDB" id="A0A484B3V4"/>
<dbReference type="STRING" id="7232.A0A484B3V4"/>
<name>A0A484B3V4_DRONA</name>
<keyword evidence="3" id="KW-0723">Serine/threonine-protein kinase</keyword>
<dbReference type="FunFam" id="1.10.510.10:FF:000100">
    <property type="entry name" value="inhibitor of nuclear factor kappa-B kinase subunit epsilon"/>
    <property type="match status" value="1"/>
</dbReference>
<dbReference type="EMBL" id="LSRL02000227">
    <property type="protein sequence ID" value="TDG42491.1"/>
    <property type="molecule type" value="Genomic_DNA"/>
</dbReference>
<dbReference type="GO" id="GO:0005524">
    <property type="term" value="F:ATP binding"/>
    <property type="evidence" value="ECO:0007669"/>
    <property type="project" value="UniProtKB-UniRule"/>
</dbReference>
<dbReference type="OMA" id="HECKRRI"/>
<evidence type="ECO:0000256" key="1">
    <source>
        <dbReference type="ARBA" id="ARBA00004496"/>
    </source>
</evidence>
<evidence type="ECO:0000313" key="10">
    <source>
        <dbReference type="EMBL" id="TDG42491.1"/>
    </source>
</evidence>
<dbReference type="InterPro" id="IPR017441">
    <property type="entry name" value="Protein_kinase_ATP_BS"/>
</dbReference>
<keyword evidence="11" id="KW-1185">Reference proteome</keyword>
<dbReference type="FunFam" id="3.10.20.90:FF:000267">
    <property type="entry name" value="Blast:Serine/threonine-protein kinase TBK1"/>
    <property type="match status" value="1"/>
</dbReference>
<dbReference type="PANTHER" id="PTHR22969">
    <property type="entry name" value="IKB KINASE"/>
    <property type="match status" value="1"/>
</dbReference>
<dbReference type="GO" id="GO:0006950">
    <property type="term" value="P:response to stress"/>
    <property type="evidence" value="ECO:0007669"/>
    <property type="project" value="UniProtKB-ARBA"/>
</dbReference>
<dbReference type="InterPro" id="IPR051180">
    <property type="entry name" value="IKK"/>
</dbReference>
<dbReference type="FunFam" id="3.30.200.20:FF:000106">
    <property type="entry name" value="serine/threonine-protein kinase TBK1 isoform X1"/>
    <property type="match status" value="1"/>
</dbReference>
<evidence type="ECO:0000256" key="2">
    <source>
        <dbReference type="ARBA" id="ARBA00022490"/>
    </source>
</evidence>
<evidence type="ECO:0000256" key="3">
    <source>
        <dbReference type="ARBA" id="ARBA00022527"/>
    </source>
</evidence>
<evidence type="ECO:0000256" key="6">
    <source>
        <dbReference type="ARBA" id="ARBA00022777"/>
    </source>
</evidence>
<dbReference type="SMART" id="SM00220">
    <property type="entry name" value="S_TKc"/>
    <property type="match status" value="1"/>
</dbReference>
<dbReference type="Gene3D" id="3.30.200.20">
    <property type="entry name" value="Phosphorylase Kinase, domain 1"/>
    <property type="match status" value="1"/>
</dbReference>
<evidence type="ECO:0000256" key="5">
    <source>
        <dbReference type="ARBA" id="ARBA00022741"/>
    </source>
</evidence>
<dbReference type="Gene3D" id="3.10.20.90">
    <property type="entry name" value="Phosphatidylinositol 3-kinase Catalytic Subunit, Chain A, domain 1"/>
    <property type="match status" value="1"/>
</dbReference>
<dbReference type="PROSITE" id="PS00107">
    <property type="entry name" value="PROTEIN_KINASE_ATP"/>
    <property type="match status" value="1"/>
</dbReference>
<dbReference type="Proteomes" id="UP000295192">
    <property type="component" value="Unassembled WGS sequence"/>
</dbReference>
<evidence type="ECO:0000256" key="4">
    <source>
        <dbReference type="ARBA" id="ARBA00022679"/>
    </source>
</evidence>
<keyword evidence="5 8" id="KW-0547">Nucleotide-binding</keyword>
<dbReference type="InterPro" id="IPR011009">
    <property type="entry name" value="Kinase-like_dom_sf"/>
</dbReference>
<dbReference type="GO" id="GO:0005737">
    <property type="term" value="C:cytoplasm"/>
    <property type="evidence" value="ECO:0007669"/>
    <property type="project" value="UniProtKB-SubCell"/>
</dbReference>
<comment type="caution">
    <text evidence="10">The sequence shown here is derived from an EMBL/GenBank/DDBJ whole genome shotgun (WGS) entry which is preliminary data.</text>
</comment>
<dbReference type="Pfam" id="PF18396">
    <property type="entry name" value="TBK1_ULD"/>
    <property type="match status" value="1"/>
</dbReference>
<dbReference type="SUPFAM" id="SSF54236">
    <property type="entry name" value="Ubiquitin-like"/>
    <property type="match status" value="1"/>
</dbReference>
<dbReference type="GO" id="GO:0010628">
    <property type="term" value="P:positive regulation of gene expression"/>
    <property type="evidence" value="ECO:0007669"/>
    <property type="project" value="UniProtKB-ARBA"/>
</dbReference>
<feature type="domain" description="Protein kinase" evidence="9">
    <location>
        <begin position="12"/>
        <end position="317"/>
    </location>
</feature>
<dbReference type="InterPro" id="IPR029071">
    <property type="entry name" value="Ubiquitin-like_domsf"/>
</dbReference>
<reference evidence="10 11" key="1">
    <citation type="journal article" date="2019" name="J. Hered.">
        <title>An Improved Genome Assembly for Drosophila navojoa, the Basal Species in the mojavensis Cluster.</title>
        <authorList>
            <person name="Vanderlinde T."/>
            <person name="Dupim E.G."/>
            <person name="Nazario-Yepiz N.O."/>
            <person name="Carvalho A.B."/>
        </authorList>
    </citation>
    <scope>NUCLEOTIDE SEQUENCE [LARGE SCALE GENOMIC DNA]</scope>
    <source>
        <strain evidence="10">Navoj_Jal97</strain>
        <tissue evidence="10">Whole organism</tissue>
    </source>
</reference>
<dbReference type="GO" id="GO:0045089">
    <property type="term" value="P:positive regulation of innate immune response"/>
    <property type="evidence" value="ECO:0007669"/>
    <property type="project" value="UniProtKB-ARBA"/>
</dbReference>
<dbReference type="PROSITE" id="PS50011">
    <property type="entry name" value="PROTEIN_KINASE_DOM"/>
    <property type="match status" value="1"/>
</dbReference>
<keyword evidence="4" id="KW-0808">Transferase</keyword>
<dbReference type="PANTHER" id="PTHR22969:SF15">
    <property type="entry name" value="FI05319P"/>
    <property type="match status" value="1"/>
</dbReference>
<dbReference type="Gene3D" id="1.20.1270.420">
    <property type="match status" value="1"/>
</dbReference>
<dbReference type="GO" id="GO:0009967">
    <property type="term" value="P:positive regulation of signal transduction"/>
    <property type="evidence" value="ECO:0007669"/>
    <property type="project" value="UniProtKB-ARBA"/>
</dbReference>